<comment type="similarity">
    <text evidence="2">Belongs to the nuclease type I family.</text>
</comment>
<protein>
    <recommendedName>
        <fullName evidence="16">DNA mismatch repair proteins mutS family domain-containing protein</fullName>
    </recommendedName>
</protein>
<dbReference type="SUPFAM" id="SSF52540">
    <property type="entry name" value="P-loop containing nucleoside triphosphate hydrolases"/>
    <property type="match status" value="1"/>
</dbReference>
<dbReference type="GO" id="GO:0005739">
    <property type="term" value="C:mitochondrion"/>
    <property type="evidence" value="ECO:0007669"/>
    <property type="project" value="TreeGrafter"/>
</dbReference>
<dbReference type="Pfam" id="PF05190">
    <property type="entry name" value="MutS_IV"/>
    <property type="match status" value="1"/>
</dbReference>
<dbReference type="InterPro" id="IPR036187">
    <property type="entry name" value="DNA_mismatch_repair_MutS_sf"/>
</dbReference>
<evidence type="ECO:0000256" key="2">
    <source>
        <dbReference type="ARBA" id="ARBA00009547"/>
    </source>
</evidence>
<keyword evidence="7 14" id="KW-0227">DNA damage</keyword>
<dbReference type="PROSITE" id="PS00486">
    <property type="entry name" value="DNA_MISMATCH_REPAIR_2"/>
    <property type="match status" value="1"/>
</dbReference>
<dbReference type="GO" id="GO:0006308">
    <property type="term" value="P:DNA catabolic process"/>
    <property type="evidence" value="ECO:0007669"/>
    <property type="project" value="InterPro"/>
</dbReference>
<dbReference type="InterPro" id="IPR003154">
    <property type="entry name" value="S1/P1nuclease"/>
</dbReference>
<dbReference type="OMA" id="LMICARS"/>
<keyword evidence="10 14" id="KW-0238">DNA-binding</keyword>
<feature type="transmembrane region" description="Helical" evidence="15">
    <location>
        <begin position="1216"/>
        <end position="1236"/>
    </location>
</feature>
<keyword evidence="5 14" id="KW-0547">Nucleotide-binding</keyword>
<evidence type="ECO:0000256" key="12">
    <source>
        <dbReference type="ARBA" id="ARBA00023180"/>
    </source>
</evidence>
<dbReference type="InterPro" id="IPR045076">
    <property type="entry name" value="MutS"/>
</dbReference>
<sequence>MGQLTPALQQYFKLKEQYKGCCFLAKLGIEYVLFFRVGDFYEFFFNDAITMSQVLGIALTTRGKYKDHDIPLCGIPYFAIDNYLKKVIRKGLKVAICEQTEVCFGIYLNLQTPSEAKSRGKRKSPVLERSVVRLISAGTLVEDAFLSPRQSNFLCALSSTRDNSHFGFSVIDISTGEYAVHNVDSSQLASLFARYDPREILLSHALQSNPPSALASFLASDSVNETRCMVTVLDDTAWESGELQTLIDTHSELAALSQPFREHLFSEMELDALHALLQYINTTQMGAFPRLFCLEGEEEEDQRSLELDRSTRDSLNLTRGSRDTLTGSVLNVWQRGNAKRQTIDRTVTVMGSRLLSNRLSSPLTQPKEINHRLDTLSYFIQNPQVTTMLLPLLKSLGDSERSFQRLVLKRGSPQDLGVIRDMLRTTQAIYEAIHSSFSTSSNPFFLRVLDTFEKAGQTSLLSVLSKALTESLPFSLSDGGFIAPGYSAELDHWRSIESSNASLLSEMQAKYISLTNNAKLKVKWTESLGFFVEVPNSTPLDRSLFLPCQTLKSHLRYKTAELVELDNKRFGACEKVKKLELSFFNELKTLVENEGLLLTQCNALLSILDVNCGLSRVCADFGYVRPTVNASSTLSLTDVRHLVVEDMMMKQKQGKTFIPNSLHMDCQQGIRSCIITGPNMGGKTTLLRSVALCVILGQMGCFIPASRGEIGTVDKIFSRVGSSDDILNNRSTFYSEISETASILRNATSRSLILVDELGRGTSVEEGVAIATSVLDFIHTKIQCKTLFATHYKQVTDLVRKNTQMANFKMGAIPTDSSLLLSYRMEAGISDQSYGLFIAKMAGIPREILESAEKMVQKMKEDGREIEKALQEVDVNQLTPIQAMLCLSELKEIAQKRDEEERERFVESFAIKIVFKVCYSLDKMALRKVFLVLLISVQGVLAWFNIEHMVIAQIAKNYANSLSFNKASSIIKLLGDKYNSTANYLEAACWADEVKKTAEYNYTVPWHFTRRGYSNDSTAAKTDEPEDSIVNRLQSLFTEIDQSDVSETSSSQLRFLVHLIGDIHQPLHILNYFDSSFPSGDQSGNLFFVREPGKNASQAVNLHAWTDGCAGFFSDCKELPVKEEHYVEILNEASTIALLCEDEASGSFAFDPAAWAEESFEAGVEIYRMVKQGAELTEEQVEEVQTILKKQICKAGKRLAGSFELIYTKFPPPSDFYFIMMVFVSLLGVVILDEVYNGGSCSKQRREYVGIENNKMKKVKFNFGNSKI</sequence>
<dbReference type="Proteomes" id="UP000008312">
    <property type="component" value="Unassembled WGS sequence"/>
</dbReference>
<name>D8LVP9_BLAHO</name>
<evidence type="ECO:0000256" key="6">
    <source>
        <dbReference type="ARBA" id="ARBA00022759"/>
    </source>
</evidence>
<evidence type="ECO:0000256" key="5">
    <source>
        <dbReference type="ARBA" id="ARBA00022741"/>
    </source>
</evidence>
<dbReference type="SUPFAM" id="SSF48537">
    <property type="entry name" value="Phospholipase C/P1 nuclease"/>
    <property type="match status" value="1"/>
</dbReference>
<dbReference type="GO" id="GO:0016788">
    <property type="term" value="F:hydrolase activity, acting on ester bonds"/>
    <property type="evidence" value="ECO:0007669"/>
    <property type="project" value="InterPro"/>
</dbReference>
<keyword evidence="9" id="KW-0067">ATP-binding</keyword>
<evidence type="ECO:0000256" key="1">
    <source>
        <dbReference type="ARBA" id="ARBA00006271"/>
    </source>
</evidence>
<keyword evidence="15" id="KW-1133">Transmembrane helix</keyword>
<dbReference type="NCBIfam" id="NF003810">
    <property type="entry name" value="PRK05399.1"/>
    <property type="match status" value="1"/>
</dbReference>
<dbReference type="InterPro" id="IPR000432">
    <property type="entry name" value="DNA_mismatch_repair_MutS_C"/>
</dbReference>
<dbReference type="SUPFAM" id="SSF53150">
    <property type="entry name" value="DNA repair protein MutS, domain II"/>
    <property type="match status" value="1"/>
</dbReference>
<evidence type="ECO:0000256" key="10">
    <source>
        <dbReference type="ARBA" id="ARBA00023125"/>
    </source>
</evidence>
<evidence type="ECO:0000256" key="7">
    <source>
        <dbReference type="ARBA" id="ARBA00022763"/>
    </source>
</evidence>
<evidence type="ECO:0000256" key="8">
    <source>
        <dbReference type="ARBA" id="ARBA00022801"/>
    </source>
</evidence>
<dbReference type="InterPro" id="IPR008947">
    <property type="entry name" value="PLipase_C/P1_nuclease_dom_sf"/>
</dbReference>
<evidence type="ECO:0000256" key="15">
    <source>
        <dbReference type="SAM" id="Phobius"/>
    </source>
</evidence>
<evidence type="ECO:0000313" key="18">
    <source>
        <dbReference type="Proteomes" id="UP000008312"/>
    </source>
</evidence>
<evidence type="ECO:0000259" key="16">
    <source>
        <dbReference type="PROSITE" id="PS00486"/>
    </source>
</evidence>
<evidence type="ECO:0000256" key="11">
    <source>
        <dbReference type="ARBA" id="ARBA00023157"/>
    </source>
</evidence>
<dbReference type="GeneID" id="24917610"/>
<dbReference type="Pfam" id="PF02265">
    <property type="entry name" value="S1-P1_nuclease"/>
    <property type="match status" value="1"/>
</dbReference>
<evidence type="ECO:0000256" key="3">
    <source>
        <dbReference type="ARBA" id="ARBA00022722"/>
    </source>
</evidence>
<dbReference type="InterPro" id="IPR007696">
    <property type="entry name" value="DNA_mismatch_repair_MutS_core"/>
</dbReference>
<organism evidence="17">
    <name type="scientific">Blastocystis hominis</name>
    <dbReference type="NCBI Taxonomy" id="12968"/>
    <lineage>
        <taxon>Eukaryota</taxon>
        <taxon>Sar</taxon>
        <taxon>Stramenopiles</taxon>
        <taxon>Bigyra</taxon>
        <taxon>Opalozoa</taxon>
        <taxon>Opalinata</taxon>
        <taxon>Blastocystidae</taxon>
        <taxon>Blastocystis</taxon>
    </lineage>
</organism>
<dbReference type="Gene3D" id="3.40.50.300">
    <property type="entry name" value="P-loop containing nucleotide triphosphate hydrolases"/>
    <property type="match status" value="1"/>
</dbReference>
<comment type="function">
    <text evidence="14">Component of the post-replicative DNA mismatch repair system (MMR).</text>
</comment>
<keyword evidence="4" id="KW-0479">Metal-binding</keyword>
<dbReference type="InterPro" id="IPR016151">
    <property type="entry name" value="DNA_mismatch_repair_MutS_N"/>
</dbReference>
<dbReference type="InParanoid" id="D8LVP9"/>
<proteinExistence type="inferred from homology"/>
<dbReference type="InterPro" id="IPR007695">
    <property type="entry name" value="DNA_mismatch_repair_MutS-lik_N"/>
</dbReference>
<evidence type="ECO:0000256" key="13">
    <source>
        <dbReference type="ARBA" id="ARBA00023204"/>
    </source>
</evidence>
<gene>
    <name evidence="17" type="ORF">GSBLH_T00000295001</name>
</gene>
<keyword evidence="15" id="KW-0472">Membrane</keyword>
<dbReference type="GO" id="GO:0043504">
    <property type="term" value="P:mitochondrial DNA repair"/>
    <property type="evidence" value="ECO:0007669"/>
    <property type="project" value="TreeGrafter"/>
</dbReference>
<keyword evidence="15" id="KW-0812">Transmembrane</keyword>
<dbReference type="Gene3D" id="3.40.1170.10">
    <property type="entry name" value="DNA repair protein MutS, domain I"/>
    <property type="match status" value="1"/>
</dbReference>
<keyword evidence="6" id="KW-0255">Endonuclease</keyword>
<dbReference type="SMART" id="SM00534">
    <property type="entry name" value="MUTSac"/>
    <property type="match status" value="1"/>
</dbReference>
<keyword evidence="18" id="KW-1185">Reference proteome</keyword>
<dbReference type="Gene3D" id="1.10.1420.10">
    <property type="match status" value="2"/>
</dbReference>
<dbReference type="SUPFAM" id="SSF55271">
    <property type="entry name" value="DNA repair protein MutS, domain I"/>
    <property type="match status" value="1"/>
</dbReference>
<keyword evidence="3" id="KW-0540">Nuclease</keyword>
<keyword evidence="11" id="KW-1015">Disulfide bond</keyword>
<evidence type="ECO:0000256" key="4">
    <source>
        <dbReference type="ARBA" id="ARBA00022723"/>
    </source>
</evidence>
<dbReference type="GO" id="GO:0004519">
    <property type="term" value="F:endonuclease activity"/>
    <property type="evidence" value="ECO:0007669"/>
    <property type="project" value="UniProtKB-KW"/>
</dbReference>
<dbReference type="Pfam" id="PF05192">
    <property type="entry name" value="MutS_III"/>
    <property type="match status" value="1"/>
</dbReference>
<dbReference type="OrthoDB" id="10252754at2759"/>
<dbReference type="SUPFAM" id="SSF48334">
    <property type="entry name" value="DNA repair protein MutS, domain III"/>
    <property type="match status" value="1"/>
</dbReference>
<dbReference type="Gene3D" id="1.10.575.10">
    <property type="entry name" value="P1 Nuclease"/>
    <property type="match status" value="1"/>
</dbReference>
<evidence type="ECO:0000256" key="14">
    <source>
        <dbReference type="RuleBase" id="RU003756"/>
    </source>
</evidence>
<dbReference type="InterPro" id="IPR007861">
    <property type="entry name" value="DNA_mismatch_repair_MutS_clamp"/>
</dbReference>
<dbReference type="InterPro" id="IPR036678">
    <property type="entry name" value="MutS_con_dom_sf"/>
</dbReference>
<dbReference type="CDD" id="cd11010">
    <property type="entry name" value="S1-P1_nuclease"/>
    <property type="match status" value="1"/>
</dbReference>
<dbReference type="PANTHER" id="PTHR11361:SF34">
    <property type="entry name" value="DNA MISMATCH REPAIR PROTEIN MSH1, MITOCHONDRIAL"/>
    <property type="match status" value="1"/>
</dbReference>
<dbReference type="Pfam" id="PF01624">
    <property type="entry name" value="MutS_I"/>
    <property type="match status" value="1"/>
</dbReference>
<dbReference type="Pfam" id="PF05188">
    <property type="entry name" value="MutS_II"/>
    <property type="match status" value="1"/>
</dbReference>
<feature type="domain" description="DNA mismatch repair proteins mutS family" evidence="16">
    <location>
        <begin position="751"/>
        <end position="767"/>
    </location>
</feature>
<dbReference type="InterPro" id="IPR027417">
    <property type="entry name" value="P-loop_NTPase"/>
</dbReference>
<dbReference type="RefSeq" id="XP_012893936.1">
    <property type="nucleotide sequence ID" value="XM_013038482.1"/>
</dbReference>
<reference evidence="17" key="1">
    <citation type="submission" date="2010-02" db="EMBL/GenBank/DDBJ databases">
        <title>Sequencing and annotation of the Blastocystis hominis genome.</title>
        <authorList>
            <person name="Wincker P."/>
        </authorList>
    </citation>
    <scope>NUCLEOTIDE SEQUENCE</scope>
    <source>
        <strain evidence="17">Singapore isolate B</strain>
    </source>
</reference>
<keyword evidence="12" id="KW-0325">Glycoprotein</keyword>
<dbReference type="Gene3D" id="3.30.420.110">
    <property type="entry name" value="MutS, connector domain"/>
    <property type="match status" value="1"/>
</dbReference>
<keyword evidence="8" id="KW-0378">Hydrolase</keyword>
<dbReference type="EMBL" id="FN668638">
    <property type="protein sequence ID" value="CBK19888.2"/>
    <property type="molecule type" value="Genomic_DNA"/>
</dbReference>
<dbReference type="GO" id="GO:0030983">
    <property type="term" value="F:mismatched DNA binding"/>
    <property type="evidence" value="ECO:0007669"/>
    <property type="project" value="InterPro"/>
</dbReference>
<dbReference type="PANTHER" id="PTHR11361">
    <property type="entry name" value="DNA MISMATCH REPAIR PROTEIN MUTS FAMILY MEMBER"/>
    <property type="match status" value="1"/>
</dbReference>
<dbReference type="GO" id="GO:0140664">
    <property type="term" value="F:ATP-dependent DNA damage sensor activity"/>
    <property type="evidence" value="ECO:0007669"/>
    <property type="project" value="InterPro"/>
</dbReference>
<dbReference type="GO" id="GO:0046872">
    <property type="term" value="F:metal ion binding"/>
    <property type="evidence" value="ECO:0007669"/>
    <property type="project" value="UniProtKB-KW"/>
</dbReference>
<dbReference type="GO" id="GO:0006298">
    <property type="term" value="P:mismatch repair"/>
    <property type="evidence" value="ECO:0007669"/>
    <property type="project" value="InterPro"/>
</dbReference>
<dbReference type="GO" id="GO:0005634">
    <property type="term" value="C:nucleus"/>
    <property type="evidence" value="ECO:0007669"/>
    <property type="project" value="TreeGrafter"/>
</dbReference>
<evidence type="ECO:0000256" key="9">
    <source>
        <dbReference type="ARBA" id="ARBA00022840"/>
    </source>
</evidence>
<keyword evidence="13 14" id="KW-0234">DNA repair</keyword>
<dbReference type="AlphaFoldDB" id="D8LVP9"/>
<accession>D8LVP9</accession>
<dbReference type="InterPro" id="IPR007860">
    <property type="entry name" value="DNA_mmatch_repair_MutS_con_dom"/>
</dbReference>
<dbReference type="Pfam" id="PF00488">
    <property type="entry name" value="MutS_V"/>
    <property type="match status" value="1"/>
</dbReference>
<dbReference type="GO" id="GO:0005524">
    <property type="term" value="F:ATP binding"/>
    <property type="evidence" value="ECO:0007669"/>
    <property type="project" value="UniProtKB-KW"/>
</dbReference>
<evidence type="ECO:0000313" key="17">
    <source>
        <dbReference type="EMBL" id="CBK19888.2"/>
    </source>
</evidence>
<comment type="similarity">
    <text evidence="1 14">Belongs to the DNA mismatch repair MutS family.</text>
</comment>
<dbReference type="SMART" id="SM00533">
    <property type="entry name" value="MUTSd"/>
    <property type="match status" value="1"/>
</dbReference>